<accession>A0ACC2VPZ4</accession>
<keyword evidence="2" id="KW-1185">Reference proteome</keyword>
<name>A0ACC2VPZ4_9TREE</name>
<protein>
    <submittedName>
        <fullName evidence="1">Uncharacterized protein</fullName>
    </submittedName>
</protein>
<evidence type="ECO:0000313" key="1">
    <source>
        <dbReference type="EMBL" id="KAJ9101135.1"/>
    </source>
</evidence>
<proteinExistence type="predicted"/>
<sequence length="422" mass="47509">MCTEDEPTPMARGPHRQLFQEEDEPPDWRTMLLPAPAVLKLLFDAHCHPTDLPFSQQQVQDVGLGGLSAMATRVHDQALVESFGETYGKERQIDGSDASTDVVVCFGYHPWFSHLFSVNSPEESVNKQQHYESIFIPSSLAPSKKDEYRQILSEIIDLLPEPVRLGPLLGNMRQRIRKALARGRKVMVGEVGLDRSFRIPYPPNPARNDMASNTNTVEVAENRIATGGLEQELAEKENDPTAAKPKTRTKTLTPFTTSTAHQLQVLELQFQVALECGVNVSLHSVKAQGETIKFLRDFKKAHGAPFEDSVNVDLHSCGGWSVESWASESKFFKNLYTSPSLAISSRTSVTPHLIRKSDPTRLLVESDTHLIDDTTRRTWAAAVWIAQCRGWRVEWTEEDLDRAGEEGVVMRLHRNWKAFIRI</sequence>
<gene>
    <name evidence="1" type="ORF">QFC21_003353</name>
</gene>
<evidence type="ECO:0000313" key="2">
    <source>
        <dbReference type="Proteomes" id="UP001227268"/>
    </source>
</evidence>
<dbReference type="EMBL" id="JASBWT010000010">
    <property type="protein sequence ID" value="KAJ9101135.1"/>
    <property type="molecule type" value="Genomic_DNA"/>
</dbReference>
<reference evidence="1" key="1">
    <citation type="submission" date="2023-04" db="EMBL/GenBank/DDBJ databases">
        <title>Draft Genome sequencing of Naganishia species isolated from polar environments using Oxford Nanopore Technology.</title>
        <authorList>
            <person name="Leo P."/>
            <person name="Venkateswaran K."/>
        </authorList>
    </citation>
    <scope>NUCLEOTIDE SEQUENCE</scope>
    <source>
        <strain evidence="1">MNA-CCFEE 5423</strain>
    </source>
</reference>
<comment type="caution">
    <text evidence="1">The sequence shown here is derived from an EMBL/GenBank/DDBJ whole genome shotgun (WGS) entry which is preliminary data.</text>
</comment>
<organism evidence="1 2">
    <name type="scientific">Naganishia friedmannii</name>
    <dbReference type="NCBI Taxonomy" id="89922"/>
    <lineage>
        <taxon>Eukaryota</taxon>
        <taxon>Fungi</taxon>
        <taxon>Dikarya</taxon>
        <taxon>Basidiomycota</taxon>
        <taxon>Agaricomycotina</taxon>
        <taxon>Tremellomycetes</taxon>
        <taxon>Filobasidiales</taxon>
        <taxon>Filobasidiaceae</taxon>
        <taxon>Naganishia</taxon>
    </lineage>
</organism>
<dbReference type="Proteomes" id="UP001227268">
    <property type="component" value="Unassembled WGS sequence"/>
</dbReference>